<name>A0A939GFR2_9BACT</name>
<reference evidence="2" key="1">
    <citation type="submission" date="2021-03" db="EMBL/GenBank/DDBJ databases">
        <title>Fibrella sp. HMF5335 genome sequencing and assembly.</title>
        <authorList>
            <person name="Kang H."/>
            <person name="Kim H."/>
            <person name="Bae S."/>
            <person name="Joh K."/>
        </authorList>
    </citation>
    <scope>NUCLEOTIDE SEQUENCE</scope>
    <source>
        <strain evidence="2">HMF5335</strain>
    </source>
</reference>
<keyword evidence="3" id="KW-1185">Reference proteome</keyword>
<dbReference type="PANTHER" id="PTHR30373">
    <property type="entry name" value="UPF0603 PROTEIN YGCG"/>
    <property type="match status" value="1"/>
</dbReference>
<evidence type="ECO:0000313" key="2">
    <source>
        <dbReference type="EMBL" id="MBO0936665.1"/>
    </source>
</evidence>
<evidence type="ECO:0000259" key="1">
    <source>
        <dbReference type="Pfam" id="PF04536"/>
    </source>
</evidence>
<comment type="caution">
    <text evidence="2">The sequence shown here is derived from an EMBL/GenBank/DDBJ whole genome shotgun (WGS) entry which is preliminary data.</text>
</comment>
<protein>
    <submittedName>
        <fullName evidence="2">TPM domain-containing protein</fullName>
    </submittedName>
</protein>
<dbReference type="AlphaFoldDB" id="A0A939GFR2"/>
<dbReference type="Gene3D" id="3.10.310.50">
    <property type="match status" value="1"/>
</dbReference>
<evidence type="ECO:0000313" key="3">
    <source>
        <dbReference type="Proteomes" id="UP000664034"/>
    </source>
</evidence>
<dbReference type="InterPro" id="IPR007621">
    <property type="entry name" value="TPM_dom"/>
</dbReference>
<organism evidence="2 3">
    <name type="scientific">Fibrella rubiginis</name>
    <dbReference type="NCBI Taxonomy" id="2817060"/>
    <lineage>
        <taxon>Bacteria</taxon>
        <taxon>Pseudomonadati</taxon>
        <taxon>Bacteroidota</taxon>
        <taxon>Cytophagia</taxon>
        <taxon>Cytophagales</taxon>
        <taxon>Spirosomataceae</taxon>
        <taxon>Fibrella</taxon>
    </lineage>
</organism>
<dbReference type="EMBL" id="JAFMYV010000003">
    <property type="protein sequence ID" value="MBO0936665.1"/>
    <property type="molecule type" value="Genomic_DNA"/>
</dbReference>
<dbReference type="Proteomes" id="UP000664034">
    <property type="component" value="Unassembled WGS sequence"/>
</dbReference>
<dbReference type="Pfam" id="PF04536">
    <property type="entry name" value="TPM_phosphatase"/>
    <property type="match status" value="1"/>
</dbReference>
<sequence>MLLTPEQQQQLIAAIRQAEQETSGEIRVHLEANCPNGDPMQRAIEVFKHLGMHQTRQQNGVLFYLAHDDRKFAVLGDSGIDAKVPAGFWDTIKDLMRQHFAKNDYVEGLSRGIEQAGRQLKQYFPSVDDDQNELSDDISLG</sequence>
<feature type="domain" description="TPM" evidence="1">
    <location>
        <begin position="2"/>
        <end position="118"/>
    </location>
</feature>
<dbReference type="PANTHER" id="PTHR30373:SF8">
    <property type="entry name" value="BLL7265 PROTEIN"/>
    <property type="match status" value="1"/>
</dbReference>
<accession>A0A939GFR2</accession>
<gene>
    <name evidence="2" type="ORF">J2I47_08930</name>
</gene>
<dbReference type="RefSeq" id="WP_207364212.1">
    <property type="nucleotide sequence ID" value="NZ_JAFMYV010000003.1"/>
</dbReference>
<proteinExistence type="predicted"/>